<proteinExistence type="predicted"/>
<comment type="caution">
    <text evidence="1">The sequence shown here is derived from an EMBL/GenBank/DDBJ whole genome shotgun (WGS) entry which is preliminary data.</text>
</comment>
<evidence type="ECO:0000313" key="1">
    <source>
        <dbReference type="EMBL" id="GIX96816.1"/>
    </source>
</evidence>
<keyword evidence="2" id="KW-1185">Reference proteome</keyword>
<name>A0AAV4PKZ6_CAEEX</name>
<accession>A0AAV4PKZ6</accession>
<protein>
    <submittedName>
        <fullName evidence="1">Uncharacterized protein</fullName>
    </submittedName>
</protein>
<sequence>MRQWQPENCDLTSKNLRKSPSALALTSDRLQRFKLLGSQIIGEVRSMFYHPATFVQNYDQAISYIMYDYYTLSALDNRYYTNYFQKFPNF</sequence>
<evidence type="ECO:0000313" key="2">
    <source>
        <dbReference type="Proteomes" id="UP001054945"/>
    </source>
</evidence>
<gene>
    <name evidence="1" type="ORF">CEXT_812261</name>
</gene>
<dbReference type="Proteomes" id="UP001054945">
    <property type="component" value="Unassembled WGS sequence"/>
</dbReference>
<dbReference type="AlphaFoldDB" id="A0AAV4PKZ6"/>
<reference evidence="1 2" key="1">
    <citation type="submission" date="2021-06" db="EMBL/GenBank/DDBJ databases">
        <title>Caerostris extrusa draft genome.</title>
        <authorList>
            <person name="Kono N."/>
            <person name="Arakawa K."/>
        </authorList>
    </citation>
    <scope>NUCLEOTIDE SEQUENCE [LARGE SCALE GENOMIC DNA]</scope>
</reference>
<organism evidence="1 2">
    <name type="scientific">Caerostris extrusa</name>
    <name type="common">Bark spider</name>
    <name type="synonym">Caerostris bankana</name>
    <dbReference type="NCBI Taxonomy" id="172846"/>
    <lineage>
        <taxon>Eukaryota</taxon>
        <taxon>Metazoa</taxon>
        <taxon>Ecdysozoa</taxon>
        <taxon>Arthropoda</taxon>
        <taxon>Chelicerata</taxon>
        <taxon>Arachnida</taxon>
        <taxon>Araneae</taxon>
        <taxon>Araneomorphae</taxon>
        <taxon>Entelegynae</taxon>
        <taxon>Araneoidea</taxon>
        <taxon>Araneidae</taxon>
        <taxon>Caerostris</taxon>
    </lineage>
</organism>
<dbReference type="EMBL" id="BPLR01004700">
    <property type="protein sequence ID" value="GIX96816.1"/>
    <property type="molecule type" value="Genomic_DNA"/>
</dbReference>